<dbReference type="RefSeq" id="WP_263253513.1">
    <property type="nucleotide sequence ID" value="NZ_BAABLT010000042.1"/>
</dbReference>
<sequence length="580" mass="63357">MLNRRHFLRLSGITGSAVTAALVGGPPALARTGPSGTAGRVVSPEGTTLRAAATAVPGEGYRRLTAGPGWPLVVRTDLVGGGPARDDRRTPVACFVQFTDMHIVDAQSPARFEYLHPLFGAGAFRPHETLGAVAATRLVRRIGRLPGGPVTGRPFDFAITTGDSSDNHEQAELDWYFGVLNGGRLTQNTGDPHRYEGVQDSGDPLYWHPDGDVRDRYRQAGFPLVPGLLGDALRPVDSPGLRMPWYAAFGNHDNTVVGTLPPELVPGLREFYTGSRKIIGRDERESRDLADILRDPARRQEAPRVFDTGRGIVREVTPDERRAPFSTREFIRAHLDPARTGPGPVGHGFSEDNADSDAAYYTFRIAPGVTGISMDTTNTNGFADGSLGLAQFRWLEQVLTRGSSRYCDEAGQQRRQDVTDELFILFSHHTSGTMGALLPDSRRPLEPRVSGDRLVDLLHRFPNVLAWVNGHTHRNTITPHPADDPERGFWEINTASHVDYPQLARIVELADNGDGTLSLFTTLVEADSPYQADYADRSPDALASLYRELSYNDLHADLGQLGGTGDRNAELLVAGRLPTR</sequence>
<evidence type="ECO:0000313" key="1">
    <source>
        <dbReference type="EMBL" id="MFD0922679.1"/>
    </source>
</evidence>
<keyword evidence="2" id="KW-1185">Reference proteome</keyword>
<dbReference type="Proteomes" id="UP001597018">
    <property type="component" value="Unassembled WGS sequence"/>
</dbReference>
<dbReference type="InterPro" id="IPR006311">
    <property type="entry name" value="TAT_signal"/>
</dbReference>
<dbReference type="SUPFAM" id="SSF56300">
    <property type="entry name" value="Metallo-dependent phosphatases"/>
    <property type="match status" value="1"/>
</dbReference>
<organism evidence="1 2">
    <name type="scientific">Saccharopolyspora rosea</name>
    <dbReference type="NCBI Taxonomy" id="524884"/>
    <lineage>
        <taxon>Bacteria</taxon>
        <taxon>Bacillati</taxon>
        <taxon>Actinomycetota</taxon>
        <taxon>Actinomycetes</taxon>
        <taxon>Pseudonocardiales</taxon>
        <taxon>Pseudonocardiaceae</taxon>
        <taxon>Saccharopolyspora</taxon>
    </lineage>
</organism>
<dbReference type="InterPro" id="IPR022506">
    <property type="entry name" value="Metallophosphoesterase_PPA1498"/>
</dbReference>
<dbReference type="NCBIfam" id="TIGR03767">
    <property type="entry name" value="P_acnes_RR"/>
    <property type="match status" value="1"/>
</dbReference>
<name>A0ABW3G1A3_9PSEU</name>
<evidence type="ECO:0000313" key="2">
    <source>
        <dbReference type="Proteomes" id="UP001597018"/>
    </source>
</evidence>
<dbReference type="Gene3D" id="3.60.21.10">
    <property type="match status" value="1"/>
</dbReference>
<dbReference type="PROSITE" id="PS51318">
    <property type="entry name" value="TAT"/>
    <property type="match status" value="1"/>
</dbReference>
<dbReference type="EMBL" id="JBHTIW010000023">
    <property type="protein sequence ID" value="MFD0922679.1"/>
    <property type="molecule type" value="Genomic_DNA"/>
</dbReference>
<reference evidence="2" key="1">
    <citation type="journal article" date="2019" name="Int. J. Syst. Evol. Microbiol.">
        <title>The Global Catalogue of Microorganisms (GCM) 10K type strain sequencing project: providing services to taxonomists for standard genome sequencing and annotation.</title>
        <authorList>
            <consortium name="The Broad Institute Genomics Platform"/>
            <consortium name="The Broad Institute Genome Sequencing Center for Infectious Disease"/>
            <person name="Wu L."/>
            <person name="Ma J."/>
        </authorList>
    </citation>
    <scope>NUCLEOTIDE SEQUENCE [LARGE SCALE GENOMIC DNA]</scope>
    <source>
        <strain evidence="2">CCUG 56401</strain>
    </source>
</reference>
<comment type="caution">
    <text evidence="1">The sequence shown here is derived from an EMBL/GenBank/DDBJ whole genome shotgun (WGS) entry which is preliminary data.</text>
</comment>
<dbReference type="InterPro" id="IPR029052">
    <property type="entry name" value="Metallo-depent_PP-like"/>
</dbReference>
<gene>
    <name evidence="1" type="ORF">ACFQ16_23280</name>
</gene>
<accession>A0ABW3G1A3</accession>
<protein>
    <submittedName>
        <fullName evidence="1">TIGR03767 family metallophosphoesterase</fullName>
    </submittedName>
</protein>
<proteinExistence type="predicted"/>